<reference evidence="4" key="1">
    <citation type="journal article" date="2019" name="Gigascience">
        <title>De novo genome assembly of the endangered Acer yangbiense, a plant species with extremely small populations endemic to Yunnan Province, China.</title>
        <authorList>
            <person name="Yang J."/>
            <person name="Wariss H.M."/>
            <person name="Tao L."/>
            <person name="Zhang R."/>
            <person name="Yun Q."/>
            <person name="Hollingsworth P."/>
            <person name="Dao Z."/>
            <person name="Luo G."/>
            <person name="Guo H."/>
            <person name="Ma Y."/>
            <person name="Sun W."/>
        </authorList>
    </citation>
    <scope>NUCLEOTIDE SEQUENCE [LARGE SCALE GENOMIC DNA]</scope>
    <source>
        <strain evidence="4">cv. Malutang</strain>
    </source>
</reference>
<dbReference type="AlphaFoldDB" id="A0A5C7IKL5"/>
<name>A0A5C7IKL5_9ROSI</name>
<comment type="caution">
    <text evidence="3">The sequence shown here is derived from an EMBL/GenBank/DDBJ whole genome shotgun (WGS) entry which is preliminary data.</text>
</comment>
<dbReference type="Proteomes" id="UP000323000">
    <property type="component" value="Chromosome 2"/>
</dbReference>
<keyword evidence="4" id="KW-1185">Reference proteome</keyword>
<gene>
    <name evidence="3" type="ORF">EZV62_004758</name>
</gene>
<evidence type="ECO:0000313" key="3">
    <source>
        <dbReference type="EMBL" id="TXG69823.1"/>
    </source>
</evidence>
<dbReference type="Pfam" id="PF03108">
    <property type="entry name" value="DBD_Tnp_Mut"/>
    <property type="match status" value="1"/>
</dbReference>
<sequence length="200" mass="22372">MNCGSPNIDGEGEGDISSEFDASDHSHASGDDDLVGNTTIQRGSSTVYRPWIILGSEQYSFQTINHKSSTTDGQFYKGIIFSSKKELKRDLRLLALKQHFEIRIRRSNKGRFEATCKDDNCSFKVHARKLGEGESFIHGRQKHVLFANKAAIIDKIVQILLVSQPPITTVNLNLVLHGDNVIVGFAKNEDITDRHAYKVK</sequence>
<dbReference type="InterPro" id="IPR004332">
    <property type="entry name" value="Transposase_MuDR"/>
</dbReference>
<evidence type="ECO:0000256" key="1">
    <source>
        <dbReference type="SAM" id="MobiDB-lite"/>
    </source>
</evidence>
<protein>
    <recommendedName>
        <fullName evidence="2">Transposase MuDR plant domain-containing protein</fullName>
    </recommendedName>
</protein>
<dbReference type="OrthoDB" id="125347at2759"/>
<accession>A0A5C7IKL5</accession>
<evidence type="ECO:0000313" key="4">
    <source>
        <dbReference type="Proteomes" id="UP000323000"/>
    </source>
</evidence>
<feature type="domain" description="Transposase MuDR plant" evidence="2">
    <location>
        <begin position="76"/>
        <end position="134"/>
    </location>
</feature>
<organism evidence="3 4">
    <name type="scientific">Acer yangbiense</name>
    <dbReference type="NCBI Taxonomy" id="1000413"/>
    <lineage>
        <taxon>Eukaryota</taxon>
        <taxon>Viridiplantae</taxon>
        <taxon>Streptophyta</taxon>
        <taxon>Embryophyta</taxon>
        <taxon>Tracheophyta</taxon>
        <taxon>Spermatophyta</taxon>
        <taxon>Magnoliopsida</taxon>
        <taxon>eudicotyledons</taxon>
        <taxon>Gunneridae</taxon>
        <taxon>Pentapetalae</taxon>
        <taxon>rosids</taxon>
        <taxon>malvids</taxon>
        <taxon>Sapindales</taxon>
        <taxon>Sapindaceae</taxon>
        <taxon>Hippocastanoideae</taxon>
        <taxon>Acereae</taxon>
        <taxon>Acer</taxon>
    </lineage>
</organism>
<dbReference type="EMBL" id="VAHF01000002">
    <property type="protein sequence ID" value="TXG69823.1"/>
    <property type="molecule type" value="Genomic_DNA"/>
</dbReference>
<proteinExistence type="predicted"/>
<feature type="region of interest" description="Disordered" evidence="1">
    <location>
        <begin position="1"/>
        <end position="38"/>
    </location>
</feature>
<evidence type="ECO:0000259" key="2">
    <source>
        <dbReference type="Pfam" id="PF03108"/>
    </source>
</evidence>